<dbReference type="PROSITE" id="PS00600">
    <property type="entry name" value="AA_TRANSFER_CLASS_3"/>
    <property type="match status" value="1"/>
</dbReference>
<evidence type="ECO:0000259" key="4">
    <source>
        <dbReference type="PROSITE" id="PS50011"/>
    </source>
</evidence>
<evidence type="ECO:0000256" key="1">
    <source>
        <dbReference type="ARBA" id="ARBA00001933"/>
    </source>
</evidence>
<dbReference type="InterPro" id="IPR005814">
    <property type="entry name" value="Aminotrans_3"/>
</dbReference>
<dbReference type="PANTHER" id="PTHR43713">
    <property type="entry name" value="GLUTAMATE-1-SEMIALDEHYDE 2,1-AMINOMUTASE"/>
    <property type="match status" value="1"/>
</dbReference>
<dbReference type="EMBL" id="PGGW01000066">
    <property type="protein sequence ID" value="PJE95375.1"/>
    <property type="molecule type" value="Genomic_DNA"/>
</dbReference>
<dbReference type="PANTHER" id="PTHR43713:SF3">
    <property type="entry name" value="GLUTAMATE-1-SEMIALDEHYDE 2,1-AMINOMUTASE 1, CHLOROPLASTIC-RELATED"/>
    <property type="match status" value="1"/>
</dbReference>
<dbReference type="RefSeq" id="WP_100204019.1">
    <property type="nucleotide sequence ID" value="NZ_PGGW01000066.1"/>
</dbReference>
<dbReference type="InterPro" id="IPR004147">
    <property type="entry name" value="ABC1_dom"/>
</dbReference>
<dbReference type="AlphaFoldDB" id="A0A2M8LTU3"/>
<dbReference type="InterPro" id="IPR049704">
    <property type="entry name" value="Aminotrans_3_PPA_site"/>
</dbReference>
<proteinExistence type="predicted"/>
<dbReference type="SMART" id="SM00220">
    <property type="entry name" value="S_TKc"/>
    <property type="match status" value="1"/>
</dbReference>
<dbReference type="Proteomes" id="UP000230407">
    <property type="component" value="Unassembled WGS sequence"/>
</dbReference>
<feature type="region of interest" description="Disordered" evidence="3">
    <location>
        <begin position="1"/>
        <end position="32"/>
    </location>
</feature>
<dbReference type="GO" id="GO:0030170">
    <property type="term" value="F:pyridoxal phosphate binding"/>
    <property type="evidence" value="ECO:0007669"/>
    <property type="project" value="InterPro"/>
</dbReference>
<dbReference type="InterPro" id="IPR015424">
    <property type="entry name" value="PyrdxlP-dep_Trfase"/>
</dbReference>
<dbReference type="GO" id="GO:0005524">
    <property type="term" value="F:ATP binding"/>
    <property type="evidence" value="ECO:0007669"/>
    <property type="project" value="InterPro"/>
</dbReference>
<dbReference type="SUPFAM" id="SSF53383">
    <property type="entry name" value="PLP-dependent transferases"/>
    <property type="match status" value="1"/>
</dbReference>
<comment type="cofactor">
    <cofactor evidence="1">
        <name>pyridoxal 5'-phosphate</name>
        <dbReference type="ChEBI" id="CHEBI:597326"/>
    </cofactor>
</comment>
<dbReference type="InterPro" id="IPR000719">
    <property type="entry name" value="Prot_kinase_dom"/>
</dbReference>
<keyword evidence="5" id="KW-0032">Aminotransferase</keyword>
<keyword evidence="6" id="KW-1185">Reference proteome</keyword>
<dbReference type="InterPro" id="IPR015422">
    <property type="entry name" value="PyrdxlP-dep_Trfase_small"/>
</dbReference>
<reference evidence="5 6" key="1">
    <citation type="submission" date="2017-11" db="EMBL/GenBank/DDBJ databases">
        <title>Streptomyces carmine sp. nov., a novel actinomycete isolated from Sophora alopecuroides in Xinjiang, China.</title>
        <authorList>
            <person name="Wang Y."/>
            <person name="Luo X."/>
            <person name="Wan C."/>
            <person name="Zhang L."/>
        </authorList>
    </citation>
    <scope>NUCLEOTIDE SEQUENCE [LARGE SCALE GENOMIC DNA]</scope>
    <source>
        <strain evidence="5 6">TRM SA0054</strain>
    </source>
</reference>
<dbReference type="PROSITE" id="PS50011">
    <property type="entry name" value="PROTEIN_KINASE_DOM"/>
    <property type="match status" value="1"/>
</dbReference>
<dbReference type="GO" id="GO:0008483">
    <property type="term" value="F:transaminase activity"/>
    <property type="evidence" value="ECO:0007669"/>
    <property type="project" value="UniProtKB-KW"/>
</dbReference>
<feature type="domain" description="Protein kinase" evidence="4">
    <location>
        <begin position="105"/>
        <end position="580"/>
    </location>
</feature>
<dbReference type="InterPro" id="IPR011009">
    <property type="entry name" value="Kinase-like_dom_sf"/>
</dbReference>
<name>A0A2M8LTU3_9ACTN</name>
<dbReference type="CDD" id="cd05121">
    <property type="entry name" value="ABC1_ADCK3-like"/>
    <property type="match status" value="1"/>
</dbReference>
<dbReference type="Gene3D" id="3.90.1150.10">
    <property type="entry name" value="Aspartate Aminotransferase, domain 1"/>
    <property type="match status" value="1"/>
</dbReference>
<gene>
    <name evidence="5" type="ORF">CUT44_24140</name>
</gene>
<dbReference type="Pfam" id="PF03109">
    <property type="entry name" value="ABC1"/>
    <property type="match status" value="1"/>
</dbReference>
<dbReference type="Gene3D" id="1.10.510.10">
    <property type="entry name" value="Transferase(Phosphotransferase) domain 1"/>
    <property type="match status" value="1"/>
</dbReference>
<protein>
    <submittedName>
        <fullName evidence="5">Aminotransferase</fullName>
    </submittedName>
</protein>
<dbReference type="GO" id="GO:0004672">
    <property type="term" value="F:protein kinase activity"/>
    <property type="evidence" value="ECO:0007669"/>
    <property type="project" value="InterPro"/>
</dbReference>
<dbReference type="Gene3D" id="3.40.640.10">
    <property type="entry name" value="Type I PLP-dependent aspartate aminotransferase-like (Major domain)"/>
    <property type="match status" value="1"/>
</dbReference>
<comment type="caution">
    <text evidence="5">The sequence shown here is derived from an EMBL/GenBank/DDBJ whole genome shotgun (WGS) entry which is preliminary data.</text>
</comment>
<dbReference type="InterPro" id="IPR015421">
    <property type="entry name" value="PyrdxlP-dep_Trfase_major"/>
</dbReference>
<sequence>MTAGPLHEERSAPPDTAARDQKQGQGQEQERGRGLGRLLRRLCVLMGPMWTKFGQILSTRSDLLPSGAVAELRVLQDGGRTMSGRSVVRLLERRYGRPLEEVFASFDTAPLASASIAQVHSAVLPDGTRVAVKVVKRGIRTSLRVNLFLLTALVRTAHLLLPPLRGMRMPERIAEIARLLREQLSMAGELANMTAVAENFAGHPFVVIPRPFPELSDDRVLVMEFVEGLKGTEYDSVDLPRKDLARRLQEILLTMLYLDGVCHGDMHPGNVLLTRDGRFVLIDFGITAYYTEAEKWGLASFNSAATGHRWNLAVRRFTEYFVDAPRGSSRARLLADPGYVRELEEVFTHHFKTVSDQWSGAAFFRDVNEVLRRHGASYTPAYTKGELAMLSCEGYMAQIDPELDIWENTRRFADRYSPFVEGELKERFDAHFSRTTPTSLALRERAARSLVAPTHLDRYFFPSAYPLFIAEGHGSRLTDVDGNGYIDLGGGGGPLILGRGHPVVQKALQKAAATCNINALGHEAEVALAELLVGAFPAAERAVFSNSGTEAALQAVRLCRVRRPGARLIAKFEGHFHGFSDQAMVSSWFRVAGPRHAPEPIAGSPGTAGTVVRDTLVLQFGHPRSLEVLRRRAGEVAGVLVEPMPTTAGGIDREYLAALRELCSELDLPLVFDEVVTGFRVAYGGVQTLTGIAPDLTVLGKIIGGGLPCGAVVGTAELVEYGRSTGDPFRDAEERAFLGGTMSGNHLSCSVGLAVLDHLRRNPELYTGLERRTAALADGLRSTAADHGAPMRLKAAHSVFSLAFTHKRLTYFRDSLHGVDFRATAALAHWMRTHGVYLPELHAFLISAVHTDEDVEQVVAAFDRSLGEMTRAGLFAS</sequence>
<dbReference type="SUPFAM" id="SSF56112">
    <property type="entry name" value="Protein kinase-like (PK-like)"/>
    <property type="match status" value="1"/>
</dbReference>
<evidence type="ECO:0000256" key="3">
    <source>
        <dbReference type="SAM" id="MobiDB-lite"/>
    </source>
</evidence>
<keyword evidence="5" id="KW-0808">Transferase</keyword>
<evidence type="ECO:0000313" key="5">
    <source>
        <dbReference type="EMBL" id="PJE95375.1"/>
    </source>
</evidence>
<keyword evidence="2" id="KW-0663">Pyridoxal phosphate</keyword>
<accession>A0A2M8LTU3</accession>
<dbReference type="Pfam" id="PF00202">
    <property type="entry name" value="Aminotran_3"/>
    <property type="match status" value="1"/>
</dbReference>
<evidence type="ECO:0000313" key="6">
    <source>
        <dbReference type="Proteomes" id="UP000230407"/>
    </source>
</evidence>
<organism evidence="5 6">
    <name type="scientific">Streptomyces carminius</name>
    <dbReference type="NCBI Taxonomy" id="2665496"/>
    <lineage>
        <taxon>Bacteria</taxon>
        <taxon>Bacillati</taxon>
        <taxon>Actinomycetota</taxon>
        <taxon>Actinomycetes</taxon>
        <taxon>Kitasatosporales</taxon>
        <taxon>Streptomycetaceae</taxon>
        <taxon>Streptomyces</taxon>
    </lineage>
</organism>
<evidence type="ECO:0000256" key="2">
    <source>
        <dbReference type="ARBA" id="ARBA00022898"/>
    </source>
</evidence>